<evidence type="ECO:0000313" key="3">
    <source>
        <dbReference type="Proteomes" id="UP001464378"/>
    </source>
</evidence>
<comment type="caution">
    <text evidence="2">The sequence shown here is derived from an EMBL/GenBank/DDBJ whole genome shotgun (WGS) entry which is preliminary data.</text>
</comment>
<dbReference type="Gene3D" id="1.10.260.40">
    <property type="entry name" value="lambda repressor-like DNA-binding domains"/>
    <property type="match status" value="1"/>
</dbReference>
<organism evidence="2 3">
    <name type="scientific">Pseudoflavonifractor intestinihominis</name>
    <dbReference type="NCBI Taxonomy" id="3133171"/>
    <lineage>
        <taxon>Bacteria</taxon>
        <taxon>Bacillati</taxon>
        <taxon>Bacillota</taxon>
        <taxon>Clostridia</taxon>
        <taxon>Eubacteriales</taxon>
        <taxon>Oscillospiraceae</taxon>
        <taxon>Pseudoflavonifractor</taxon>
    </lineage>
</organism>
<evidence type="ECO:0000313" key="2">
    <source>
        <dbReference type="EMBL" id="MEQ2444770.1"/>
    </source>
</evidence>
<name>A0ABV1EBS0_9FIRM</name>
<dbReference type="SMART" id="SM00530">
    <property type="entry name" value="HTH_XRE"/>
    <property type="match status" value="1"/>
</dbReference>
<dbReference type="Pfam" id="PF01381">
    <property type="entry name" value="HTH_3"/>
    <property type="match status" value="1"/>
</dbReference>
<keyword evidence="3" id="KW-1185">Reference proteome</keyword>
<protein>
    <submittedName>
        <fullName evidence="2">Helix-turn-helix transcriptional regulator</fullName>
    </submittedName>
</protein>
<feature type="domain" description="HTH cro/C1-type" evidence="1">
    <location>
        <begin position="6"/>
        <end position="60"/>
    </location>
</feature>
<gene>
    <name evidence="2" type="ORF">WMO64_15030</name>
</gene>
<dbReference type="CDD" id="cd00093">
    <property type="entry name" value="HTH_XRE"/>
    <property type="match status" value="1"/>
</dbReference>
<dbReference type="PROSITE" id="PS50943">
    <property type="entry name" value="HTH_CROC1"/>
    <property type="match status" value="1"/>
</dbReference>
<proteinExistence type="predicted"/>
<dbReference type="Proteomes" id="UP001464378">
    <property type="component" value="Unassembled WGS sequence"/>
</dbReference>
<sequence>MHFQRIEDLRVDHDKSQIEIAAYLNLNRNVYWRYEKGIREIPAWAVIKLADLYQTTTDYILGRTDDPSPRA</sequence>
<dbReference type="EMBL" id="JBBMFK010000032">
    <property type="protein sequence ID" value="MEQ2444770.1"/>
    <property type="molecule type" value="Genomic_DNA"/>
</dbReference>
<evidence type="ECO:0000259" key="1">
    <source>
        <dbReference type="PROSITE" id="PS50943"/>
    </source>
</evidence>
<dbReference type="InterPro" id="IPR010982">
    <property type="entry name" value="Lambda_DNA-bd_dom_sf"/>
</dbReference>
<reference evidence="2 3" key="1">
    <citation type="submission" date="2024-03" db="EMBL/GenBank/DDBJ databases">
        <title>Human intestinal bacterial collection.</title>
        <authorList>
            <person name="Pauvert C."/>
            <person name="Hitch T.C.A."/>
            <person name="Clavel T."/>
        </authorList>
    </citation>
    <scope>NUCLEOTIDE SEQUENCE [LARGE SCALE GENOMIC DNA]</scope>
    <source>
        <strain evidence="2 3">CLA-AP-H29</strain>
    </source>
</reference>
<dbReference type="RefSeq" id="WP_148316972.1">
    <property type="nucleotide sequence ID" value="NZ_JBBMFK010000032.1"/>
</dbReference>
<dbReference type="InterPro" id="IPR001387">
    <property type="entry name" value="Cro/C1-type_HTH"/>
</dbReference>
<dbReference type="SUPFAM" id="SSF47413">
    <property type="entry name" value="lambda repressor-like DNA-binding domains"/>
    <property type="match status" value="1"/>
</dbReference>
<accession>A0ABV1EBS0</accession>